<dbReference type="EMBL" id="JACWMT010000004">
    <property type="protein sequence ID" value="MBD1272253.1"/>
    <property type="molecule type" value="Genomic_DNA"/>
</dbReference>
<evidence type="ECO:0000313" key="3">
    <source>
        <dbReference type="Proteomes" id="UP000587211"/>
    </source>
</evidence>
<dbReference type="Proteomes" id="UP000587211">
    <property type="component" value="Unassembled WGS sequence"/>
</dbReference>
<dbReference type="Proteomes" id="UP000659061">
    <property type="component" value="Unassembled WGS sequence"/>
</dbReference>
<evidence type="ECO:0000313" key="1">
    <source>
        <dbReference type="EMBL" id="MBD1272253.1"/>
    </source>
</evidence>
<dbReference type="EMBL" id="JACBZN010000001">
    <property type="protein sequence ID" value="NYI38551.1"/>
    <property type="molecule type" value="Genomic_DNA"/>
</dbReference>
<dbReference type="AlphaFoldDB" id="A0A8I0G142"/>
<dbReference type="RefSeq" id="WP_179425368.1">
    <property type="nucleotide sequence ID" value="NZ_BAAAMP010000020.1"/>
</dbReference>
<reference evidence="1" key="2">
    <citation type="submission" date="2020-09" db="EMBL/GenBank/DDBJ databases">
        <title>Novel species in genus Aeromicrobium.</title>
        <authorList>
            <person name="Zhang G."/>
        </authorList>
    </citation>
    <scope>NUCLEOTIDE SEQUENCE</scope>
    <source>
        <strain evidence="1">SSW1-57</strain>
    </source>
</reference>
<protein>
    <submittedName>
        <fullName evidence="1">Uncharacterized protein</fullName>
    </submittedName>
</protein>
<sequence>MISAFVEHLVDRVLERLTRHPDANAARAAYQQALRQPPELRDAAFREALADEGVTLDLDVEEHLLGALSHGVPARRACAVLE</sequence>
<proteinExistence type="predicted"/>
<gene>
    <name evidence="2" type="ORF">BJ975_001926</name>
    <name evidence="1" type="ORF">IDH50_18555</name>
</gene>
<evidence type="ECO:0000313" key="2">
    <source>
        <dbReference type="EMBL" id="NYI38551.1"/>
    </source>
</evidence>
<name>A0A8I0G142_9ACTN</name>
<keyword evidence="3" id="KW-1185">Reference proteome</keyword>
<organism evidence="1 4">
    <name type="scientific">Aeromicrobium tamlense</name>
    <dbReference type="NCBI Taxonomy" id="375541"/>
    <lineage>
        <taxon>Bacteria</taxon>
        <taxon>Bacillati</taxon>
        <taxon>Actinomycetota</taxon>
        <taxon>Actinomycetes</taxon>
        <taxon>Propionibacteriales</taxon>
        <taxon>Nocardioidaceae</taxon>
        <taxon>Aeromicrobium</taxon>
    </lineage>
</organism>
<evidence type="ECO:0000313" key="4">
    <source>
        <dbReference type="Proteomes" id="UP000659061"/>
    </source>
</evidence>
<reference evidence="2 3" key="1">
    <citation type="submission" date="2020-07" db="EMBL/GenBank/DDBJ databases">
        <title>Sequencing the genomes of 1000 actinobacteria strains.</title>
        <authorList>
            <person name="Klenk H.-P."/>
        </authorList>
    </citation>
    <scope>NUCLEOTIDE SEQUENCE [LARGE SCALE GENOMIC DNA]</scope>
    <source>
        <strain evidence="2 3">DSM 19087</strain>
    </source>
</reference>
<accession>A0A8I0G142</accession>
<comment type="caution">
    <text evidence="1">The sequence shown here is derived from an EMBL/GenBank/DDBJ whole genome shotgun (WGS) entry which is preliminary data.</text>
</comment>